<reference evidence="1 2" key="1">
    <citation type="journal article" date="2021" name="Hortic Res">
        <title>High-quality reference genome and annotation aids understanding of berry development for evergreen blueberry (Vaccinium darrowii).</title>
        <authorList>
            <person name="Yu J."/>
            <person name="Hulse-Kemp A.M."/>
            <person name="Babiker E."/>
            <person name="Staton M."/>
        </authorList>
    </citation>
    <scope>NUCLEOTIDE SEQUENCE [LARGE SCALE GENOMIC DNA]</scope>
    <source>
        <strain evidence="2">cv. NJ 8807/NJ 8810</strain>
        <tissue evidence="1">Young leaf</tissue>
    </source>
</reference>
<name>A0ACB7Y4R4_9ERIC</name>
<accession>A0ACB7Y4R4</accession>
<gene>
    <name evidence="1" type="ORF">Vadar_003944</name>
</gene>
<organism evidence="1 2">
    <name type="scientific">Vaccinium darrowii</name>
    <dbReference type="NCBI Taxonomy" id="229202"/>
    <lineage>
        <taxon>Eukaryota</taxon>
        <taxon>Viridiplantae</taxon>
        <taxon>Streptophyta</taxon>
        <taxon>Embryophyta</taxon>
        <taxon>Tracheophyta</taxon>
        <taxon>Spermatophyta</taxon>
        <taxon>Magnoliopsida</taxon>
        <taxon>eudicotyledons</taxon>
        <taxon>Gunneridae</taxon>
        <taxon>Pentapetalae</taxon>
        <taxon>asterids</taxon>
        <taxon>Ericales</taxon>
        <taxon>Ericaceae</taxon>
        <taxon>Vaccinioideae</taxon>
        <taxon>Vaccinieae</taxon>
        <taxon>Vaccinium</taxon>
    </lineage>
</organism>
<dbReference type="EMBL" id="CM037157">
    <property type="protein sequence ID" value="KAH7848523.1"/>
    <property type="molecule type" value="Genomic_DNA"/>
</dbReference>
<dbReference type="Proteomes" id="UP000828048">
    <property type="component" value="Chromosome 7"/>
</dbReference>
<keyword evidence="2" id="KW-1185">Reference proteome</keyword>
<protein>
    <submittedName>
        <fullName evidence="1">Uncharacterized protein</fullName>
    </submittedName>
</protein>
<comment type="caution">
    <text evidence="1">The sequence shown here is derived from an EMBL/GenBank/DDBJ whole genome shotgun (WGS) entry which is preliminary data.</text>
</comment>
<evidence type="ECO:0000313" key="1">
    <source>
        <dbReference type="EMBL" id="KAH7848523.1"/>
    </source>
</evidence>
<evidence type="ECO:0000313" key="2">
    <source>
        <dbReference type="Proteomes" id="UP000828048"/>
    </source>
</evidence>
<sequence length="346" mass="39323">MGTGQSTPRDETPDEPNQGGFVQHLFSYPPLSMPIDQTSNRPDQYYSQDPFNYPTLCMPTDQTPNEPNQGYFQYPFHYPPHSTPTGQAPNETNQGYFQDPFYYPPFSTPTGQAPNQLVQGYLQDPFNYPSMNMLTDQTPSGPVQGYLQDGSNPPLGRLPDQNRKCFSCMIPEPTGEEYTKVDDGRYLCSNCLSISIMEPRQLKPVIRQVYTFFEEFLKVPVKRDIPIFLVKANGFIDCEPDLIGPGRPDWPFTLERDVEDAICQAVIFKWLRYTGDIIHNNNDPSYKTQKDAEFALRLTLILAEKMKNNDGVPCSPASFRKARRAIEKYGLEDTLGRVALARSIPE</sequence>
<proteinExistence type="predicted"/>